<evidence type="ECO:0000313" key="3">
    <source>
        <dbReference type="Proteomes" id="UP000504635"/>
    </source>
</evidence>
<dbReference type="OrthoDB" id="10031901at2759"/>
<feature type="domain" description="C2H2-type" evidence="2">
    <location>
        <begin position="13"/>
        <end position="41"/>
    </location>
</feature>
<evidence type="ECO:0000259" key="2">
    <source>
        <dbReference type="PROSITE" id="PS50157"/>
    </source>
</evidence>
<dbReference type="PANTHER" id="PTHR33936">
    <property type="entry name" value="PROTEIN CBG17840"/>
    <property type="match status" value="1"/>
</dbReference>
<dbReference type="GO" id="GO:0008270">
    <property type="term" value="F:zinc ion binding"/>
    <property type="evidence" value="ECO:0007669"/>
    <property type="project" value="UniProtKB-KW"/>
</dbReference>
<dbReference type="Gene3D" id="3.30.160.60">
    <property type="entry name" value="Classic Zinc Finger"/>
    <property type="match status" value="1"/>
</dbReference>
<organism evidence="3 4">
    <name type="scientific">Sitophilus oryzae</name>
    <name type="common">Rice weevil</name>
    <name type="synonym">Curculio oryzae</name>
    <dbReference type="NCBI Taxonomy" id="7048"/>
    <lineage>
        <taxon>Eukaryota</taxon>
        <taxon>Metazoa</taxon>
        <taxon>Ecdysozoa</taxon>
        <taxon>Arthropoda</taxon>
        <taxon>Hexapoda</taxon>
        <taxon>Insecta</taxon>
        <taxon>Pterygota</taxon>
        <taxon>Neoptera</taxon>
        <taxon>Endopterygota</taxon>
        <taxon>Coleoptera</taxon>
        <taxon>Polyphaga</taxon>
        <taxon>Cucujiformia</taxon>
        <taxon>Curculionidae</taxon>
        <taxon>Dryophthorinae</taxon>
        <taxon>Sitophilus</taxon>
    </lineage>
</organism>
<sequence>MNTSTETSISNSSYCCECDRSFVRFSVLRKHVKKFHPNQIDEIAPLKTKVYAFTCEFCNKHFSAKRNLAWHLKSHAQVAQGDGSNNTNIPVQNIRKKCPMCDFGSRFKDDLHEHFKRDHDITVKTNYMNFSTAEQFSSWFSQTEKETQTKFVLERRVTASKAIYTSYVCHRSGFFISRGFGKRHLKSQGSKKINGFCPARIQVTINKYCDSHKVSFVETHVGHQNDLCHLFLTNDERKVLATKISMNIPFDEILNEIRDTVSTNSMERMHLLTKKDLFNIEACFNLDSTSQRHKNDDINVDAWVEEMKSSCVLFYKPQGTILEDYPQFRQEDFILIIMTEDQKMMLLNYAQNYIFLDELHQGFPCSFLVSNRSDEVVMNTYFNCIKAEVGNIETKVFMSDMGESYYNAWIQIMSEAQFRLFCSWHVDSEWRKNLHNIKLKENQATIYKMLRTLMQESDTVTFEKMINEFVVQLFEKSETVEFAKYFQNYYVQNCKSWAYCYWIHSGLNTNMHLERLHKSIKHIYLRGKKVQHLDKTLGVLMKLVRDLLFDRLLSLNEGKISSKLKELQKRHESSIVLNTNSICEKNEGIWLIQSTSGSSSVYTISENNTSCECQLSCSQCKTCIHKYSCDCIDCAIRWNMCKHIHLLCRYLKEQKNTNEAPCLEYCSDDSENFDTMESQTFKETEQKINQISSNITHIVGNNDLCNKKKKLLEKISREILSIENINQFKAIEKIVASIGPTLKALQCTAVQKNIIQQRRLPKKASKKSLPKIY</sequence>
<dbReference type="RefSeq" id="XP_030758391.1">
    <property type="nucleotide sequence ID" value="XM_030902531.1"/>
</dbReference>
<dbReference type="InterPro" id="IPR052797">
    <property type="entry name" value="RegFact_GeneExpr_CellDeath"/>
</dbReference>
<keyword evidence="1" id="KW-0479">Metal-binding</keyword>
<keyword evidence="3" id="KW-1185">Reference proteome</keyword>
<keyword evidence="1" id="KW-0862">Zinc</keyword>
<feature type="domain" description="C2H2-type" evidence="2">
    <location>
        <begin position="53"/>
        <end position="76"/>
    </location>
</feature>
<reference evidence="4" key="1">
    <citation type="submission" date="2025-08" db="UniProtKB">
        <authorList>
            <consortium name="RefSeq"/>
        </authorList>
    </citation>
    <scope>IDENTIFICATION</scope>
    <source>
        <tissue evidence="4">Gonads</tissue>
    </source>
</reference>
<accession>A0A6J2Y563</accession>
<dbReference type="InterPro" id="IPR013087">
    <property type="entry name" value="Znf_C2H2_type"/>
</dbReference>
<dbReference type="SMART" id="SM00355">
    <property type="entry name" value="ZnF_C2H2"/>
    <property type="match status" value="3"/>
</dbReference>
<proteinExistence type="predicted"/>
<protein>
    <submittedName>
        <fullName evidence="4">Uncharacterized protein LOC115884072</fullName>
    </submittedName>
</protein>
<keyword evidence="1" id="KW-0863">Zinc-finger</keyword>
<dbReference type="KEGG" id="soy:115884072"/>
<evidence type="ECO:0000256" key="1">
    <source>
        <dbReference type="PROSITE-ProRule" id="PRU00042"/>
    </source>
</evidence>
<dbReference type="PROSITE" id="PS00028">
    <property type="entry name" value="ZINC_FINGER_C2H2_1"/>
    <property type="match status" value="2"/>
</dbReference>
<gene>
    <name evidence="4" type="primary">LOC115884072</name>
</gene>
<dbReference type="PROSITE" id="PS50157">
    <property type="entry name" value="ZINC_FINGER_C2H2_2"/>
    <property type="match status" value="2"/>
</dbReference>
<dbReference type="AlphaFoldDB" id="A0A6J2Y563"/>
<dbReference type="GeneID" id="115884072"/>
<dbReference type="Proteomes" id="UP000504635">
    <property type="component" value="Unplaced"/>
</dbReference>
<dbReference type="InParanoid" id="A0A6J2Y563"/>
<dbReference type="SUPFAM" id="SSF57667">
    <property type="entry name" value="beta-beta-alpha zinc fingers"/>
    <property type="match status" value="1"/>
</dbReference>
<dbReference type="InterPro" id="IPR036236">
    <property type="entry name" value="Znf_C2H2_sf"/>
</dbReference>
<dbReference type="PANTHER" id="PTHR33936:SF24">
    <property type="entry name" value="C2H2-TYPE DOMAIN-CONTAINING PROTEIN"/>
    <property type="match status" value="1"/>
</dbReference>
<name>A0A6J2Y563_SITOR</name>
<evidence type="ECO:0000313" key="4">
    <source>
        <dbReference type="RefSeq" id="XP_030758391.1"/>
    </source>
</evidence>